<evidence type="ECO:0008006" key="5">
    <source>
        <dbReference type="Google" id="ProtNLM"/>
    </source>
</evidence>
<keyword evidence="4" id="KW-1185">Reference proteome</keyword>
<feature type="chain" id="PRO_5045624598" description="YbbR-like protein" evidence="2">
    <location>
        <begin position="29"/>
        <end position="383"/>
    </location>
</feature>
<dbReference type="EMBL" id="CP147248">
    <property type="protein sequence ID" value="WYJ87952.1"/>
    <property type="molecule type" value="Genomic_DNA"/>
</dbReference>
<dbReference type="InterPro" id="IPR053154">
    <property type="entry name" value="c-di-AMP_regulator"/>
</dbReference>
<dbReference type="Proteomes" id="UP000195080">
    <property type="component" value="Chromosome"/>
</dbReference>
<evidence type="ECO:0000256" key="2">
    <source>
        <dbReference type="SAM" id="SignalP"/>
    </source>
</evidence>
<name>A0ABZ2T995_9ENTE</name>
<feature type="signal peptide" evidence="2">
    <location>
        <begin position="1"/>
        <end position="28"/>
    </location>
</feature>
<organism evidence="3 4">
    <name type="scientific">Candidatus Enterococcus lemimoniae</name>
    <dbReference type="NCBI Taxonomy" id="1834167"/>
    <lineage>
        <taxon>Bacteria</taxon>
        <taxon>Bacillati</taxon>
        <taxon>Bacillota</taxon>
        <taxon>Bacilli</taxon>
        <taxon>Lactobacillales</taxon>
        <taxon>Enterococcaceae</taxon>
        <taxon>Enterococcus</taxon>
    </lineage>
</organism>
<dbReference type="InterPro" id="IPR012505">
    <property type="entry name" value="YbbR"/>
</dbReference>
<evidence type="ECO:0000256" key="1">
    <source>
        <dbReference type="SAM" id="MobiDB-lite"/>
    </source>
</evidence>
<dbReference type="Pfam" id="PF07949">
    <property type="entry name" value="YbbR"/>
    <property type="match status" value="3"/>
</dbReference>
<evidence type="ECO:0000313" key="3">
    <source>
        <dbReference type="EMBL" id="WYJ87952.1"/>
    </source>
</evidence>
<dbReference type="PANTHER" id="PTHR37804">
    <property type="entry name" value="CDAA REGULATORY PROTEIN CDAR"/>
    <property type="match status" value="1"/>
</dbReference>
<dbReference type="RefSeq" id="WP_086444911.1">
    <property type="nucleotide sequence ID" value="NZ_CP147248.1"/>
</dbReference>
<dbReference type="PANTHER" id="PTHR37804:SF1">
    <property type="entry name" value="CDAA REGULATORY PROTEIN CDAR"/>
    <property type="match status" value="1"/>
</dbReference>
<sequence length="383" mass="40958">MKKPSQSNWFSSLLALLFALLLFFNANASGSMSNVSGTNQIYDEMLYNIPVQVEYDQDKYFVSGYEETVNVHLSSANRIQLNLESNEDTRNFQVVADLTKTPLGTSEIQLRVKGLSTAVKAEIEPKTITVTVEKKVTKSFSVEAQIPETIEAEGYKVGKVAVSPKTVEITTGEETAKAINRVVAPLSNVKQSVDTIKQTVNVQALDSKGQVLSIENPAPQVKVVVDLSLPSKEVGLTISATGSPPSSVEHYTFTLSEQKVEIRGTKSVLDAINTIELPVDVSNIKSSMKKTIKIPTNADYIVSPEEVEVTINPVFVGTNTSFSETSGGQSSTTASSSQMIPNPLPSSESPASSSSTSSTSSSTSSESTVANDIENGSSSEPVN</sequence>
<feature type="compositionally biased region" description="Polar residues" evidence="1">
    <location>
        <begin position="374"/>
        <end position="383"/>
    </location>
</feature>
<feature type="region of interest" description="Disordered" evidence="1">
    <location>
        <begin position="322"/>
        <end position="383"/>
    </location>
</feature>
<proteinExistence type="predicted"/>
<feature type="compositionally biased region" description="Low complexity" evidence="1">
    <location>
        <begin position="322"/>
        <end position="338"/>
    </location>
</feature>
<dbReference type="Gene3D" id="2.170.120.40">
    <property type="entry name" value="YbbR-like domain"/>
    <property type="match status" value="2"/>
</dbReference>
<accession>A0ABZ2T995</accession>
<protein>
    <recommendedName>
        <fullName evidence="5">YbbR-like protein</fullName>
    </recommendedName>
</protein>
<dbReference type="Gene3D" id="2.170.120.30">
    <property type="match status" value="1"/>
</dbReference>
<reference evidence="4" key="1">
    <citation type="submission" date="2017-05" db="EMBL/GenBank/DDBJ databases">
        <title>The Genome Sequence of EEnterococcus faecalis 9F2_4866.</title>
        <authorList>
            <consortium name="The Broad Institute Genomics Platform"/>
            <consortium name="The Broad Institute Genomic Center for Infectious Diseases"/>
            <person name="Earl A."/>
            <person name="Manson A."/>
            <person name="Schwartman J."/>
            <person name="Gilmore M."/>
            <person name="Abouelleil A."/>
            <person name="Cao P."/>
            <person name="Chapman S."/>
            <person name="Cusick C."/>
            <person name="Shea T."/>
            <person name="Young S."/>
            <person name="Neafsey D."/>
            <person name="Nusbaum C."/>
            <person name="Birren B."/>
        </authorList>
    </citation>
    <scope>NUCLEOTIDE SEQUENCE [LARGE SCALE GENOMIC DNA]</scope>
    <source>
        <strain evidence="4">12C11_DIV0727</strain>
    </source>
</reference>
<keyword evidence="2" id="KW-0732">Signal</keyword>
<feature type="compositionally biased region" description="Low complexity" evidence="1">
    <location>
        <begin position="345"/>
        <end position="368"/>
    </location>
</feature>
<evidence type="ECO:0000313" key="4">
    <source>
        <dbReference type="Proteomes" id="UP000195080"/>
    </source>
</evidence>
<gene>
    <name evidence="3" type="ORF">A5866_003078</name>
</gene>